<organism evidence="2 3">
    <name type="scientific">Planotetraspora mira</name>
    <dbReference type="NCBI Taxonomy" id="58121"/>
    <lineage>
        <taxon>Bacteria</taxon>
        <taxon>Bacillati</taxon>
        <taxon>Actinomycetota</taxon>
        <taxon>Actinomycetes</taxon>
        <taxon>Streptosporangiales</taxon>
        <taxon>Streptosporangiaceae</taxon>
        <taxon>Planotetraspora</taxon>
    </lineage>
</organism>
<keyword evidence="3" id="KW-1185">Reference proteome</keyword>
<evidence type="ECO:0000313" key="2">
    <source>
        <dbReference type="EMBL" id="GII32318.1"/>
    </source>
</evidence>
<dbReference type="EMBL" id="BOOO01000034">
    <property type="protein sequence ID" value="GII32318.1"/>
    <property type="molecule type" value="Genomic_DNA"/>
</dbReference>
<feature type="chain" id="PRO_5035220359" evidence="1">
    <location>
        <begin position="21"/>
        <end position="65"/>
    </location>
</feature>
<reference evidence="2 3" key="1">
    <citation type="submission" date="2021-01" db="EMBL/GenBank/DDBJ databases">
        <title>Whole genome shotgun sequence of Planotetraspora mira NBRC 15435.</title>
        <authorList>
            <person name="Komaki H."/>
            <person name="Tamura T."/>
        </authorList>
    </citation>
    <scope>NUCLEOTIDE SEQUENCE [LARGE SCALE GENOMIC DNA]</scope>
    <source>
        <strain evidence="2 3">NBRC 15435</strain>
    </source>
</reference>
<evidence type="ECO:0000313" key="3">
    <source>
        <dbReference type="Proteomes" id="UP000650628"/>
    </source>
</evidence>
<gene>
    <name evidence="2" type="ORF">Pmi06nite_57600</name>
</gene>
<dbReference type="Proteomes" id="UP000650628">
    <property type="component" value="Unassembled WGS sequence"/>
</dbReference>
<feature type="signal peptide" evidence="1">
    <location>
        <begin position="1"/>
        <end position="20"/>
    </location>
</feature>
<protein>
    <submittedName>
        <fullName evidence="2">Uncharacterized protein</fullName>
    </submittedName>
</protein>
<accession>A0A8J3TSE9</accession>
<proteinExistence type="predicted"/>
<keyword evidence="1" id="KW-0732">Signal</keyword>
<comment type="caution">
    <text evidence="2">The sequence shown here is derived from an EMBL/GenBank/DDBJ whole genome shotgun (WGS) entry which is preliminary data.</text>
</comment>
<name>A0A8J3TSE9_9ACTN</name>
<sequence length="65" mass="6963">MSKIISFAGASLSLQSVMPAAVSAVATVLAEQDGPVAQGPEADLRQVWAQITDPRDRRGGVIRWW</sequence>
<evidence type="ECO:0000256" key="1">
    <source>
        <dbReference type="SAM" id="SignalP"/>
    </source>
</evidence>
<dbReference type="AlphaFoldDB" id="A0A8J3TSE9"/>